<dbReference type="HOGENOM" id="CLU_028880_0_0_12"/>
<feature type="transmembrane region" description="Helical" evidence="11">
    <location>
        <begin position="212"/>
        <end position="232"/>
    </location>
</feature>
<feature type="transmembrane region" description="Helical" evidence="11">
    <location>
        <begin position="121"/>
        <end position="139"/>
    </location>
</feature>
<dbReference type="STRING" id="545695.TREAZ_0029"/>
<dbReference type="RefSeq" id="WP_015711890.1">
    <property type="nucleotide sequence ID" value="NC_015577.1"/>
</dbReference>
<evidence type="ECO:0000256" key="11">
    <source>
        <dbReference type="SAM" id="Phobius"/>
    </source>
</evidence>
<evidence type="ECO:0000256" key="3">
    <source>
        <dbReference type="ARBA" id="ARBA00022448"/>
    </source>
</evidence>
<keyword evidence="5" id="KW-0997">Cell inner membrane</keyword>
<reference evidence="12 13" key="2">
    <citation type="journal article" date="2011" name="ISME J.">
        <title>RNA-seq reveals cooperative metabolic interactions between two termite-gut spirochete species in co-culture.</title>
        <authorList>
            <person name="Rosenthal A.Z."/>
            <person name="Matson E.G."/>
            <person name="Eldar A."/>
            <person name="Leadbetter J.R."/>
        </authorList>
    </citation>
    <scope>NUCLEOTIDE SEQUENCE [LARGE SCALE GENOMIC DNA]</scope>
    <source>
        <strain evidence="13">ATCC BAA-888 / DSM 13862 / ZAS-9</strain>
    </source>
</reference>
<keyword evidence="13" id="KW-1185">Reference proteome</keyword>
<evidence type="ECO:0000313" key="12">
    <source>
        <dbReference type="EMBL" id="AEF82417.1"/>
    </source>
</evidence>
<keyword evidence="6 11" id="KW-0812">Transmembrane</keyword>
<dbReference type="OrthoDB" id="9813906at2"/>
<organism evidence="12 13">
    <name type="scientific">Leadbettera azotonutricia (strain ATCC BAA-888 / DSM 13862 / ZAS-9)</name>
    <name type="common">Treponema azotonutricium</name>
    <dbReference type="NCBI Taxonomy" id="545695"/>
    <lineage>
        <taxon>Bacteria</taxon>
        <taxon>Pseudomonadati</taxon>
        <taxon>Spirochaetota</taxon>
        <taxon>Spirochaetia</taxon>
        <taxon>Spirochaetales</taxon>
        <taxon>Breznakiellaceae</taxon>
        <taxon>Leadbettera</taxon>
    </lineage>
</organism>
<dbReference type="CDD" id="cd06579">
    <property type="entry name" value="TM_PBP1_transp_AraH_like"/>
    <property type="match status" value="1"/>
</dbReference>
<dbReference type="GO" id="GO:0022857">
    <property type="term" value="F:transmembrane transporter activity"/>
    <property type="evidence" value="ECO:0007669"/>
    <property type="project" value="InterPro"/>
</dbReference>
<dbReference type="PANTHER" id="PTHR32196">
    <property type="entry name" value="ABC TRANSPORTER PERMEASE PROTEIN YPHD-RELATED-RELATED"/>
    <property type="match status" value="1"/>
</dbReference>
<feature type="transmembrane region" description="Helical" evidence="11">
    <location>
        <begin position="159"/>
        <end position="181"/>
    </location>
</feature>
<dbReference type="KEGG" id="taz:TREAZ_0029"/>
<reference evidence="13" key="1">
    <citation type="submission" date="2009-12" db="EMBL/GenBank/DDBJ databases">
        <title>Complete sequence of Treponema azotonutricium strain ZAS-9.</title>
        <authorList>
            <person name="Tetu S.G."/>
            <person name="Matson E."/>
            <person name="Ren Q."/>
            <person name="Seshadri R."/>
            <person name="Elbourne L."/>
            <person name="Hassan K.A."/>
            <person name="Durkin A."/>
            <person name="Radune D."/>
            <person name="Mohamoud Y."/>
            <person name="Shay R."/>
            <person name="Jin S."/>
            <person name="Zhang X."/>
            <person name="Lucey K."/>
            <person name="Ballor N.R."/>
            <person name="Ottesen E."/>
            <person name="Rosenthal R."/>
            <person name="Allen A."/>
            <person name="Leadbetter J.R."/>
            <person name="Paulsen I.T."/>
        </authorList>
    </citation>
    <scope>NUCLEOTIDE SEQUENCE [LARGE SCALE GENOMIC DNA]</scope>
    <source>
        <strain evidence="13">ATCC BAA-888 / DSM 13862 / ZAS-9</strain>
    </source>
</reference>
<evidence type="ECO:0000256" key="10">
    <source>
        <dbReference type="ARBA" id="ARBA00039381"/>
    </source>
</evidence>
<evidence type="ECO:0000256" key="6">
    <source>
        <dbReference type="ARBA" id="ARBA00022692"/>
    </source>
</evidence>
<sequence length="332" mass="35021">MDNEQKSKFKFTFNWILAAILVILFITISAINSVFLSFGYLAGIMLRNIVEIGLLALPGTLIVITGGIDLSMGSTLVLSAMVGGMAAVTFGSAGGIIATLLTGAGCGLFNGFLIAKIKISPMVTTLATMYLFMGLARSLSKGDSVYTYPASQAMGTTYIGGSFPLQIVFYIVLAFIFWFILSKTILGRSLFGIGLNENATYYSGVNTDRVKMITYLLSGLMCAFASIVWLGRFTSIKYDAGTSLGLKVVTVIVLGGTSILGGVGDMKSTILATFIIAVLNSGLTVLNIPITTQTIVHGMILVISLISYSVLNDKAGRAISAPKKLVSRGTAA</sequence>
<dbReference type="eggNOG" id="COG1172">
    <property type="taxonomic scope" value="Bacteria"/>
</dbReference>
<evidence type="ECO:0000256" key="1">
    <source>
        <dbReference type="ARBA" id="ARBA00004651"/>
    </source>
</evidence>
<dbReference type="GO" id="GO:0005886">
    <property type="term" value="C:plasma membrane"/>
    <property type="evidence" value="ECO:0007669"/>
    <property type="project" value="UniProtKB-SubCell"/>
</dbReference>
<evidence type="ECO:0000256" key="4">
    <source>
        <dbReference type="ARBA" id="ARBA00022475"/>
    </source>
</evidence>
<evidence type="ECO:0000313" key="13">
    <source>
        <dbReference type="Proteomes" id="UP000009222"/>
    </source>
</evidence>
<evidence type="ECO:0000256" key="9">
    <source>
        <dbReference type="ARBA" id="ARBA00025439"/>
    </source>
</evidence>
<evidence type="ECO:0000256" key="2">
    <source>
        <dbReference type="ARBA" id="ARBA00011262"/>
    </source>
</evidence>
<feature type="transmembrane region" description="Helical" evidence="11">
    <location>
        <begin position="270"/>
        <end position="288"/>
    </location>
</feature>
<protein>
    <recommendedName>
        <fullName evidence="10">Autoinducer 2 import system permease protein LsrD</fullName>
    </recommendedName>
</protein>
<dbReference type="EMBL" id="CP001841">
    <property type="protein sequence ID" value="AEF82417.1"/>
    <property type="molecule type" value="Genomic_DNA"/>
</dbReference>
<feature type="transmembrane region" description="Helical" evidence="11">
    <location>
        <begin position="294"/>
        <end position="311"/>
    </location>
</feature>
<evidence type="ECO:0000256" key="8">
    <source>
        <dbReference type="ARBA" id="ARBA00023136"/>
    </source>
</evidence>
<feature type="transmembrane region" description="Helical" evidence="11">
    <location>
        <begin position="80"/>
        <end position="109"/>
    </location>
</feature>
<name>F5YG49_LEAAZ</name>
<feature type="transmembrane region" description="Helical" evidence="11">
    <location>
        <begin position="244"/>
        <end position="263"/>
    </location>
</feature>
<evidence type="ECO:0000256" key="7">
    <source>
        <dbReference type="ARBA" id="ARBA00022989"/>
    </source>
</evidence>
<keyword evidence="7 11" id="KW-1133">Transmembrane helix</keyword>
<dbReference type="Proteomes" id="UP000009222">
    <property type="component" value="Chromosome"/>
</dbReference>
<dbReference type="Pfam" id="PF02653">
    <property type="entry name" value="BPD_transp_2"/>
    <property type="match status" value="1"/>
</dbReference>
<keyword evidence="3" id="KW-0813">Transport</keyword>
<dbReference type="AlphaFoldDB" id="F5YG49"/>
<comment type="subunit">
    <text evidence="2">The complex is composed of two ATP-binding proteins (LsrA), two transmembrane proteins (LsrC and LsrD) and a solute-binding protein (LsrB).</text>
</comment>
<comment type="subcellular location">
    <subcellularLocation>
        <location evidence="1">Cell membrane</location>
        <topology evidence="1">Multi-pass membrane protein</topology>
    </subcellularLocation>
</comment>
<gene>
    <name evidence="12" type="ordered locus">TREAZ_0029</name>
</gene>
<evidence type="ECO:0000256" key="5">
    <source>
        <dbReference type="ARBA" id="ARBA00022519"/>
    </source>
</evidence>
<accession>F5YG49</accession>
<keyword evidence="8 11" id="KW-0472">Membrane</keyword>
<comment type="function">
    <text evidence="9">Part of the ABC transporter complex LsrABCD involved in autoinducer 2 (AI-2) import. Probably responsible for the translocation of the substrate across the membrane.</text>
</comment>
<feature type="transmembrane region" description="Helical" evidence="11">
    <location>
        <begin position="49"/>
        <end position="68"/>
    </location>
</feature>
<feature type="transmembrane region" description="Helical" evidence="11">
    <location>
        <begin position="15"/>
        <end position="42"/>
    </location>
</feature>
<dbReference type="InterPro" id="IPR001851">
    <property type="entry name" value="ABC_transp_permease"/>
</dbReference>
<dbReference type="InParanoid" id="F5YG49"/>
<dbReference type="PANTHER" id="PTHR32196:SF71">
    <property type="entry name" value="AUTOINDUCER 2 IMPORT SYSTEM PERMEASE PROTEIN LSRD"/>
    <property type="match status" value="1"/>
</dbReference>
<proteinExistence type="predicted"/>
<keyword evidence="4" id="KW-1003">Cell membrane</keyword>